<dbReference type="PROSITE" id="PS51725">
    <property type="entry name" value="ABM"/>
    <property type="match status" value="2"/>
</dbReference>
<dbReference type="eggNOG" id="COG3224">
    <property type="taxonomic scope" value="Bacteria"/>
</dbReference>
<dbReference type="PANTHER" id="PTHR40057:SF1">
    <property type="entry name" value="SLR1162 PROTEIN"/>
    <property type="match status" value="1"/>
</dbReference>
<feature type="domain" description="ABM" evidence="2">
    <location>
        <begin position="9"/>
        <end position="101"/>
    </location>
</feature>
<feature type="transmembrane region" description="Helical" evidence="1">
    <location>
        <begin position="300"/>
        <end position="322"/>
    </location>
</feature>
<reference evidence="3 4" key="1">
    <citation type="journal article" date="2010" name="Mol. Plant Microbe Interact.">
        <title>Streptomyces scabies 87-22 contains a coronafacic acid-like biosynthetic cluster that contributes to plant-microbe interactions.</title>
        <authorList>
            <person name="Bignell D.R."/>
            <person name="Seipke R.F."/>
            <person name="Huguet-Tapia J.C."/>
            <person name="Chambers A.H."/>
            <person name="Parry R.J."/>
            <person name="Loria R."/>
        </authorList>
    </citation>
    <scope>NUCLEOTIDE SEQUENCE [LARGE SCALE GENOMIC DNA]</scope>
    <source>
        <strain evidence="3 4">87.22</strain>
    </source>
</reference>
<dbReference type="GeneID" id="24309604"/>
<evidence type="ECO:0000256" key="1">
    <source>
        <dbReference type="SAM" id="Phobius"/>
    </source>
</evidence>
<feature type="transmembrane region" description="Helical" evidence="1">
    <location>
        <begin position="261"/>
        <end position="280"/>
    </location>
</feature>
<protein>
    <submittedName>
        <fullName evidence="3">Putative membrane protein</fullName>
    </submittedName>
</protein>
<feature type="transmembrane region" description="Helical" evidence="1">
    <location>
        <begin position="231"/>
        <end position="249"/>
    </location>
</feature>
<dbReference type="InterPro" id="IPR007138">
    <property type="entry name" value="ABM_dom"/>
</dbReference>
<dbReference type="Proteomes" id="UP000001444">
    <property type="component" value="Chromosome"/>
</dbReference>
<dbReference type="AlphaFoldDB" id="C9ZEK2"/>
<feature type="domain" description="ABM" evidence="2">
    <location>
        <begin position="116"/>
        <end position="206"/>
    </location>
</feature>
<dbReference type="RefSeq" id="WP_012998198.1">
    <property type="nucleotide sequence ID" value="NC_013929.1"/>
</dbReference>
<dbReference type="Gene3D" id="3.30.70.100">
    <property type="match status" value="2"/>
</dbReference>
<dbReference type="InterPro" id="IPR011008">
    <property type="entry name" value="Dimeric_a/b-barrel"/>
</dbReference>
<dbReference type="PANTHER" id="PTHR40057">
    <property type="entry name" value="SLR1162 PROTEIN"/>
    <property type="match status" value="1"/>
</dbReference>
<dbReference type="HOGENOM" id="CLU_075307_1_0_11"/>
<keyword evidence="4" id="KW-1185">Reference proteome</keyword>
<accession>C9ZEK2</accession>
<name>C9ZEK2_STRSW</name>
<keyword evidence="1" id="KW-0472">Membrane</keyword>
<dbReference type="Pfam" id="PF03992">
    <property type="entry name" value="ABM"/>
    <property type="match status" value="1"/>
</dbReference>
<evidence type="ECO:0000259" key="2">
    <source>
        <dbReference type="PROSITE" id="PS51725"/>
    </source>
</evidence>
<keyword evidence="1" id="KW-0812">Transmembrane</keyword>
<dbReference type="EMBL" id="FN554889">
    <property type="protein sequence ID" value="CBG67461.1"/>
    <property type="molecule type" value="Genomic_DNA"/>
</dbReference>
<evidence type="ECO:0000313" key="3">
    <source>
        <dbReference type="EMBL" id="CBG67461.1"/>
    </source>
</evidence>
<evidence type="ECO:0000313" key="4">
    <source>
        <dbReference type="Proteomes" id="UP000001444"/>
    </source>
</evidence>
<keyword evidence="1" id="KW-1133">Transmembrane helix</keyword>
<organism evidence="3 4">
    <name type="scientific">Streptomyces scabiei (strain 87.22)</name>
    <dbReference type="NCBI Taxonomy" id="680198"/>
    <lineage>
        <taxon>Bacteria</taxon>
        <taxon>Bacillati</taxon>
        <taxon>Actinomycetota</taxon>
        <taxon>Actinomycetes</taxon>
        <taxon>Kitasatosporales</taxon>
        <taxon>Streptomycetaceae</taxon>
        <taxon>Streptomyces</taxon>
    </lineage>
</organism>
<sequence>MSEGASGSATVVTSQKVREGLDDEYRRWQEKMNQVVRHFDGFAGTETYPPGPPGSGEERQWVVVFRFSDMDQLTAWLDSTTREELLTEGRPLLEGSPRQEVLAGSEPAVPDREEGVTAVISHDVRQGKEEDFEHWQTKVLKAQEKFPGFMGNELFRPVKGIQDHWVVVFRYDTREHLDAWLDSDVRERLLREGREYFSAYDVRKVGSAFSGWFRFGEGAGTEEIPPNWKQAMTVVLALYPTVMVLNLTVGHGFDVVGVPGYLALFFGNVLSVSILTWLLMPLVNRALAFWLQPGRTRTVGVHVAGAAVVVLCWALCILLFGLTTH</sequence>
<proteinExistence type="predicted"/>
<dbReference type="SUPFAM" id="SSF54909">
    <property type="entry name" value="Dimeric alpha+beta barrel"/>
    <property type="match status" value="2"/>
</dbReference>
<dbReference type="KEGG" id="scb:SCAB_2451"/>
<gene>
    <name evidence="3" type="ordered locus">SCAB_2451</name>
</gene>
<dbReference type="InterPro" id="IPR038762">
    <property type="entry name" value="ABM_predict"/>
</dbReference>
<dbReference type="STRING" id="680198.SCAB_2451"/>